<accession>A0A368FH22</accession>
<protein>
    <submittedName>
        <fullName evidence="8">Transporter, CPA2 family</fullName>
    </submittedName>
</protein>
<evidence type="ECO:0000256" key="6">
    <source>
        <dbReference type="SAM" id="Phobius"/>
    </source>
</evidence>
<comment type="subcellular location">
    <subcellularLocation>
        <location evidence="1">Membrane</location>
        <topology evidence="1">Multi-pass membrane protein</topology>
    </subcellularLocation>
</comment>
<dbReference type="STRING" id="29170.A0A368FH22"/>
<feature type="domain" description="Cation/H+ exchanger transmembrane" evidence="7">
    <location>
        <begin position="113"/>
        <end position="478"/>
    </location>
</feature>
<evidence type="ECO:0000256" key="5">
    <source>
        <dbReference type="ARBA" id="ARBA00023136"/>
    </source>
</evidence>
<reference evidence="8 9" key="1">
    <citation type="submission" date="2014-10" db="EMBL/GenBank/DDBJ databases">
        <title>Draft genome of the hookworm Ancylostoma caninum.</title>
        <authorList>
            <person name="Mitreva M."/>
        </authorList>
    </citation>
    <scope>NUCLEOTIDE SEQUENCE [LARGE SCALE GENOMIC DNA]</scope>
    <source>
        <strain evidence="8 9">Baltimore</strain>
    </source>
</reference>
<feature type="transmembrane region" description="Helical" evidence="6">
    <location>
        <begin position="57"/>
        <end position="77"/>
    </location>
</feature>
<sequence>MGSIDLCSLSDFFSPLLQPMDDENEKISPKLHTQSPQSQSKRPLYDLLYTSEVSSCLSYLIFVLLGAITCHVLLGPLPHHLHTSPEKPDSILGRENYVLSVYSLGIIIAVGVVTGYLAQLGRLPSLLGMLLTGIVLRNVTGSIVNVSVIKEWSVVLRRTAFVVILLRGGLSLDANAVRRLKGACLRLSIIPCTVETFVVAIAAKIIFGMDIIFGIALGAVLAAVSPAVVIPALLDATKNGYGVRAGVPSLVIAAASLDDVYAITIFSLAISLVFPSGNSVLLTILGAPAEVFAGAFFGAVMGFVLHVVPRKTAQNVHLVRLALLFAFSTAFLFGTIKLRVDGAGAIGVLVAAFVSGHEWKKEGELPEEEYLAIMWHHAFQPLLFGLIGLELSFDTVNLRCWSCIPSYCFILAVFASGLTIRERFFVAIAWMPKATVQAALAPVVLETAQARASSPHYYIENGTFILTMAILSILITAPLGALAIRLATPALLKKDGACAQGVAANDVEFEMS</sequence>
<feature type="transmembrane region" description="Helical" evidence="6">
    <location>
        <begin position="371"/>
        <end position="390"/>
    </location>
</feature>
<dbReference type="OrthoDB" id="423807at2759"/>
<dbReference type="Gene3D" id="1.20.1530.20">
    <property type="match status" value="1"/>
</dbReference>
<dbReference type="GO" id="GO:1902600">
    <property type="term" value="P:proton transmembrane transport"/>
    <property type="evidence" value="ECO:0007669"/>
    <property type="project" value="InterPro"/>
</dbReference>
<dbReference type="InterPro" id="IPR006153">
    <property type="entry name" value="Cation/H_exchanger_TM"/>
</dbReference>
<evidence type="ECO:0000256" key="3">
    <source>
        <dbReference type="ARBA" id="ARBA00022692"/>
    </source>
</evidence>
<keyword evidence="9" id="KW-1185">Reference proteome</keyword>
<evidence type="ECO:0000256" key="4">
    <source>
        <dbReference type="ARBA" id="ARBA00022989"/>
    </source>
</evidence>
<evidence type="ECO:0000256" key="1">
    <source>
        <dbReference type="ARBA" id="ARBA00004141"/>
    </source>
</evidence>
<dbReference type="PANTHER" id="PTHR31102">
    <property type="match status" value="1"/>
</dbReference>
<name>A0A368FH22_ANCCA</name>
<feature type="transmembrane region" description="Helical" evidence="6">
    <location>
        <begin position="97"/>
        <end position="118"/>
    </location>
</feature>
<keyword evidence="3 6" id="KW-0812">Transmembrane</keyword>
<evidence type="ECO:0000256" key="2">
    <source>
        <dbReference type="ARBA" id="ARBA00007367"/>
    </source>
</evidence>
<proteinExistence type="inferred from homology"/>
<dbReference type="PANTHER" id="PTHR31102:SF1">
    <property type="entry name" value="CATION_H+ EXCHANGER DOMAIN-CONTAINING PROTEIN"/>
    <property type="match status" value="1"/>
</dbReference>
<dbReference type="Proteomes" id="UP000252519">
    <property type="component" value="Unassembled WGS sequence"/>
</dbReference>
<evidence type="ECO:0000259" key="7">
    <source>
        <dbReference type="Pfam" id="PF00999"/>
    </source>
</evidence>
<feature type="transmembrane region" description="Helical" evidence="6">
    <location>
        <begin position="396"/>
        <end position="417"/>
    </location>
</feature>
<feature type="transmembrane region" description="Helical" evidence="6">
    <location>
        <begin position="280"/>
        <end position="305"/>
    </location>
</feature>
<evidence type="ECO:0000313" key="9">
    <source>
        <dbReference type="Proteomes" id="UP000252519"/>
    </source>
</evidence>
<dbReference type="InterPro" id="IPR051843">
    <property type="entry name" value="CPA1_transporter"/>
</dbReference>
<keyword evidence="5 6" id="KW-0472">Membrane</keyword>
<dbReference type="Pfam" id="PF00999">
    <property type="entry name" value="Na_H_Exchanger"/>
    <property type="match status" value="1"/>
</dbReference>
<dbReference type="EMBL" id="JOJR01001448">
    <property type="protein sequence ID" value="RCN30858.1"/>
    <property type="molecule type" value="Genomic_DNA"/>
</dbReference>
<dbReference type="InterPro" id="IPR038770">
    <property type="entry name" value="Na+/solute_symporter_sf"/>
</dbReference>
<gene>
    <name evidence="8" type="ORF">ANCCAN_23370</name>
</gene>
<feature type="transmembrane region" description="Helical" evidence="6">
    <location>
        <begin position="317"/>
        <end position="336"/>
    </location>
</feature>
<dbReference type="GO" id="GO:0016020">
    <property type="term" value="C:membrane"/>
    <property type="evidence" value="ECO:0007669"/>
    <property type="project" value="UniProtKB-SubCell"/>
</dbReference>
<feature type="transmembrane region" description="Helical" evidence="6">
    <location>
        <begin position="211"/>
        <end position="234"/>
    </location>
</feature>
<feature type="transmembrane region" description="Helical" evidence="6">
    <location>
        <begin position="246"/>
        <end position="274"/>
    </location>
</feature>
<evidence type="ECO:0000313" key="8">
    <source>
        <dbReference type="EMBL" id="RCN30858.1"/>
    </source>
</evidence>
<dbReference type="AlphaFoldDB" id="A0A368FH22"/>
<keyword evidence="4 6" id="KW-1133">Transmembrane helix</keyword>
<comment type="caution">
    <text evidence="8">The sequence shown here is derived from an EMBL/GenBank/DDBJ whole genome shotgun (WGS) entry which is preliminary data.</text>
</comment>
<dbReference type="GO" id="GO:0015297">
    <property type="term" value="F:antiporter activity"/>
    <property type="evidence" value="ECO:0007669"/>
    <property type="project" value="InterPro"/>
</dbReference>
<organism evidence="8 9">
    <name type="scientific">Ancylostoma caninum</name>
    <name type="common">Dog hookworm</name>
    <dbReference type="NCBI Taxonomy" id="29170"/>
    <lineage>
        <taxon>Eukaryota</taxon>
        <taxon>Metazoa</taxon>
        <taxon>Ecdysozoa</taxon>
        <taxon>Nematoda</taxon>
        <taxon>Chromadorea</taxon>
        <taxon>Rhabditida</taxon>
        <taxon>Rhabditina</taxon>
        <taxon>Rhabditomorpha</taxon>
        <taxon>Strongyloidea</taxon>
        <taxon>Ancylostomatidae</taxon>
        <taxon>Ancylostomatinae</taxon>
        <taxon>Ancylostoma</taxon>
    </lineage>
</organism>
<feature type="transmembrane region" description="Helical" evidence="6">
    <location>
        <begin position="125"/>
        <end position="149"/>
    </location>
</feature>
<feature type="transmembrane region" description="Helical" evidence="6">
    <location>
        <begin position="464"/>
        <end position="484"/>
    </location>
</feature>
<feature type="transmembrane region" description="Helical" evidence="6">
    <location>
        <begin position="184"/>
        <end position="205"/>
    </location>
</feature>
<comment type="similarity">
    <text evidence="2">Belongs to the monovalent cation:proton antiporter 1 (CPA1) transporter (TC 2.A.36) family.</text>
</comment>